<dbReference type="GeneID" id="66990158"/>
<comment type="caution">
    <text evidence="1">The sequence shown here is derived from an EMBL/GenBank/DDBJ whole genome shotgun (WGS) entry which is preliminary data.</text>
</comment>
<dbReference type="AlphaFoldDB" id="A0A8E0QN39"/>
<dbReference type="RefSeq" id="XP_043143580.1">
    <property type="nucleotide sequence ID" value="XM_043287645.1"/>
</dbReference>
<sequence>MAEDHLRTLRRLMKRYNIRFLRSDEGVPELHADTFNNIKKLGSYQFDIYSAGVNIWSSKEPWKQQIKARAEWLCQRAERLFGQERNEAGWRFGLENHILGRFLAEVACPRCRARIWQSEIQATLSNNQIEHEGELEQRRKRRKPCQCPPDERIKDFYEIGTNPLFDDRAQEFVVYDELLRSQLPKQGPDRVLGLQNTRNLDTLLLSPVRPELAKQRDDTVSDILKSTPFKSQADPLLFPFLLLEAKSETSSCGFDAIQVQSAFPIYALLKLQEELRSYVDWSSGEERFEPLVWFLASRGDQWKVYGAHLEKGADGGPTRYGITLLWSGSLLHKDNALQLLLIVDYIMDWARDIYRMAILKQLQSLVTGQAFDQISIIDSEIISMRRDPTSWIPAPPSTVFDEMEELSDTMDEDGPPLMSLDHQAMLDFRIPNSKLGTVRSASLIDFRFDCFYLTQQLIPSFLQVIGGRHHNPRNTEKAARHIINFITQFDEVLVMSGADLELLEKLWTSTDRSDPEAREEDFYVIMESFDTMKTYARFSVRRKGIENLHQRERRCSQKVLRQCVECLRSGSPWQVLLAAISSTLVTIYPLPVRRREDFAPPIDVLGFGYAREDRAAMREGYTMDEVFSARHEKPPKHTDQSWKRISEQRTHILEEECHNSDLCERCRRASEATISPFAHGYLDTRNQPSLSGYGTVLVVSLRDPARSYVPDACVFALRPLRDLKDNMALSIMIEDLMQGALVYHTMKCGANDIKSGDGMKHNLPLPFRTTMLDEELSLLNWIRELRDKPLLDKQDHPGYEAWLKGGYNPHMFMYYLSIGHIEHEASMLAKNKDNWDFYSAVRRIRKDNGKEPLFDFSPHREVKLCGKDLTPRFMTWDTGKEFLRQEYPRQFQFVSSLNMPQTPTARGESM</sequence>
<reference evidence="1" key="1">
    <citation type="journal article" date="2015" name="Genome Announc.">
        <title>Draft Genome Sequence of the Pathogenic Filamentous Fungus Aspergillus udagawae Strain IFM 46973T.</title>
        <authorList>
            <person name="Kusuya Y."/>
            <person name="Takahashi-Nakaguchi A."/>
            <person name="Takahashi H."/>
            <person name="Yaguchi T."/>
        </authorList>
    </citation>
    <scope>NUCLEOTIDE SEQUENCE</scope>
    <source>
        <strain evidence="1">IFM 46973</strain>
    </source>
</reference>
<proteinExistence type="predicted"/>
<accession>A0A8E0QN39</accession>
<reference evidence="1" key="2">
    <citation type="submission" date="2021-01" db="EMBL/GenBank/DDBJ databases">
        <title>Pan-genome distribution and transcriptional activeness of fungal secondary metabolism genes in Aspergillus section Fumigati.</title>
        <authorList>
            <person name="Takahashi H."/>
            <person name="Umemura M."/>
            <person name="Ninomiya A."/>
            <person name="Kusuya Y."/>
            <person name="Urayama S."/>
            <person name="Shimizu M."/>
            <person name="Watanabe A."/>
            <person name="Kamei K."/>
            <person name="Yaguchi T."/>
            <person name="Hagiwara D."/>
        </authorList>
    </citation>
    <scope>NUCLEOTIDE SEQUENCE</scope>
    <source>
        <strain evidence="1">IFM 46973</strain>
    </source>
</reference>
<dbReference type="EMBL" id="BBXM02000002">
    <property type="protein sequence ID" value="GIC86314.1"/>
    <property type="molecule type" value="Genomic_DNA"/>
</dbReference>
<dbReference type="Proteomes" id="UP000036893">
    <property type="component" value="Unassembled WGS sequence"/>
</dbReference>
<protein>
    <submittedName>
        <fullName evidence="1">Uncharacterized protein</fullName>
    </submittedName>
</protein>
<evidence type="ECO:0000313" key="1">
    <source>
        <dbReference type="EMBL" id="GIC86314.1"/>
    </source>
</evidence>
<evidence type="ECO:0000313" key="2">
    <source>
        <dbReference type="Proteomes" id="UP000036893"/>
    </source>
</evidence>
<name>A0A8E0QN39_9EURO</name>
<gene>
    <name evidence="1" type="ORF">Aud_002682</name>
</gene>
<organism evidence="1 2">
    <name type="scientific">Aspergillus udagawae</name>
    <dbReference type="NCBI Taxonomy" id="91492"/>
    <lineage>
        <taxon>Eukaryota</taxon>
        <taxon>Fungi</taxon>
        <taxon>Dikarya</taxon>
        <taxon>Ascomycota</taxon>
        <taxon>Pezizomycotina</taxon>
        <taxon>Eurotiomycetes</taxon>
        <taxon>Eurotiomycetidae</taxon>
        <taxon>Eurotiales</taxon>
        <taxon>Aspergillaceae</taxon>
        <taxon>Aspergillus</taxon>
        <taxon>Aspergillus subgen. Fumigati</taxon>
    </lineage>
</organism>